<evidence type="ECO:0000313" key="14">
    <source>
        <dbReference type="EMBL" id="KAK3254516.1"/>
    </source>
</evidence>
<evidence type="ECO:0000256" key="6">
    <source>
        <dbReference type="ARBA" id="ARBA00022816"/>
    </source>
</evidence>
<evidence type="ECO:0000256" key="3">
    <source>
        <dbReference type="ARBA" id="ARBA00005760"/>
    </source>
</evidence>
<evidence type="ECO:0000256" key="5">
    <source>
        <dbReference type="ARBA" id="ARBA00022692"/>
    </source>
</evidence>
<evidence type="ECO:0000256" key="8">
    <source>
        <dbReference type="ARBA" id="ARBA00022989"/>
    </source>
</evidence>
<comment type="similarity">
    <text evidence="3">Belongs to the NDC1 family.</text>
</comment>
<gene>
    <name evidence="14" type="ORF">CYMTET_36270</name>
</gene>
<comment type="caution">
    <text evidence="14">The sequence shown here is derived from an EMBL/GenBank/DDBJ whole genome shotgun (WGS) entry which is preliminary data.</text>
</comment>
<keyword evidence="15" id="KW-1185">Reference proteome</keyword>
<keyword evidence="11 13" id="KW-0472">Membrane</keyword>
<keyword evidence="5 13" id="KW-0812">Transmembrane</keyword>
<feature type="transmembrane region" description="Helical" evidence="13">
    <location>
        <begin position="148"/>
        <end position="169"/>
    </location>
</feature>
<dbReference type="GO" id="GO:0006999">
    <property type="term" value="P:nuclear pore organization"/>
    <property type="evidence" value="ECO:0007669"/>
    <property type="project" value="TreeGrafter"/>
</dbReference>
<keyword evidence="7" id="KW-0653">Protein transport</keyword>
<evidence type="ECO:0000256" key="1">
    <source>
        <dbReference type="ARBA" id="ARBA00004232"/>
    </source>
</evidence>
<keyword evidence="9" id="KW-0811">Translocation</keyword>
<evidence type="ECO:0000256" key="2">
    <source>
        <dbReference type="ARBA" id="ARBA00004567"/>
    </source>
</evidence>
<evidence type="ECO:0000256" key="9">
    <source>
        <dbReference type="ARBA" id="ARBA00023010"/>
    </source>
</evidence>
<dbReference type="PANTHER" id="PTHR13269:SF6">
    <property type="entry name" value="NUCLEOPORIN NDC1"/>
    <property type="match status" value="1"/>
</dbReference>
<dbReference type="InterPro" id="IPR019049">
    <property type="entry name" value="Nucleoporin_prot_Ndc1/Nup"/>
</dbReference>
<feature type="transmembrane region" description="Helical" evidence="13">
    <location>
        <begin position="117"/>
        <end position="136"/>
    </location>
</feature>
<evidence type="ECO:0000256" key="12">
    <source>
        <dbReference type="ARBA" id="ARBA00023242"/>
    </source>
</evidence>
<dbReference type="GO" id="GO:0015031">
    <property type="term" value="P:protein transport"/>
    <property type="evidence" value="ECO:0007669"/>
    <property type="project" value="UniProtKB-KW"/>
</dbReference>
<accession>A0AAE0CGC7</accession>
<keyword evidence="12" id="KW-0539">Nucleus</keyword>
<dbReference type="GO" id="GO:0070762">
    <property type="term" value="C:nuclear pore transmembrane ring"/>
    <property type="evidence" value="ECO:0007669"/>
    <property type="project" value="TreeGrafter"/>
</dbReference>
<dbReference type="AlphaFoldDB" id="A0AAE0CGC7"/>
<sequence length="355" mass="39355">MSKGSDFDVIRTWRLITCFIWQLIILSILYLGLVGISVVTRVVIGAPTIGTLLSPRCLLTAVMFHAAQCPLLLVERYVMVPWEPESKGITVDSPDVWFNASKFTTFIHCRNELARSLALCVSYICSGILCACILLLRQGGEGKAGGVLSNISFGASLGLAYTAHILYVEDYALSFPSLQRNRFFRMKQRLPKAIGVACWTTCAALLLHALFSFLPFDLRVNLGRPVWRGCAGFVVAFAWSIGHQVLEVVHTERHLFLSELPHATPEDHCKALLASLKKERVPLIRHLGYHDMALLATQEGQMVWRRKAIFTGATEATWKALFAHFVQPITSLTFTLSGSEKYFGTETAQTGASCS</sequence>
<proteinExistence type="inferred from homology"/>
<keyword evidence="10" id="KW-0906">Nuclear pore complex</keyword>
<feature type="transmembrane region" description="Helical" evidence="13">
    <location>
        <begin position="190"/>
        <end position="214"/>
    </location>
</feature>
<keyword evidence="4" id="KW-0813">Transport</keyword>
<dbReference type="EMBL" id="LGRX02023494">
    <property type="protein sequence ID" value="KAK3254516.1"/>
    <property type="molecule type" value="Genomic_DNA"/>
</dbReference>
<organism evidence="14 15">
    <name type="scientific">Cymbomonas tetramitiformis</name>
    <dbReference type="NCBI Taxonomy" id="36881"/>
    <lineage>
        <taxon>Eukaryota</taxon>
        <taxon>Viridiplantae</taxon>
        <taxon>Chlorophyta</taxon>
        <taxon>Pyramimonadophyceae</taxon>
        <taxon>Pyramimonadales</taxon>
        <taxon>Pyramimonadaceae</taxon>
        <taxon>Cymbomonas</taxon>
    </lineage>
</organism>
<protein>
    <submittedName>
        <fullName evidence="14">Uncharacterized protein</fullName>
    </submittedName>
</protein>
<reference evidence="14 15" key="1">
    <citation type="journal article" date="2015" name="Genome Biol. Evol.">
        <title>Comparative Genomics of a Bacterivorous Green Alga Reveals Evolutionary Causalities and Consequences of Phago-Mixotrophic Mode of Nutrition.</title>
        <authorList>
            <person name="Burns J.A."/>
            <person name="Paasch A."/>
            <person name="Narechania A."/>
            <person name="Kim E."/>
        </authorList>
    </citation>
    <scope>NUCLEOTIDE SEQUENCE [LARGE SCALE GENOMIC DNA]</scope>
    <source>
        <strain evidence="14 15">PLY_AMNH</strain>
    </source>
</reference>
<dbReference type="Proteomes" id="UP001190700">
    <property type="component" value="Unassembled WGS sequence"/>
</dbReference>
<evidence type="ECO:0000313" key="15">
    <source>
        <dbReference type="Proteomes" id="UP001190700"/>
    </source>
</evidence>
<name>A0AAE0CGC7_9CHLO</name>
<dbReference type="PANTHER" id="PTHR13269">
    <property type="entry name" value="NUCLEOPORIN NDC1"/>
    <property type="match status" value="1"/>
</dbReference>
<dbReference type="GO" id="GO:0030674">
    <property type="term" value="F:protein-macromolecule adaptor activity"/>
    <property type="evidence" value="ECO:0007669"/>
    <property type="project" value="TreeGrafter"/>
</dbReference>
<evidence type="ECO:0000256" key="10">
    <source>
        <dbReference type="ARBA" id="ARBA00023132"/>
    </source>
</evidence>
<feature type="transmembrane region" description="Helical" evidence="13">
    <location>
        <begin position="12"/>
        <end position="33"/>
    </location>
</feature>
<evidence type="ECO:0000256" key="11">
    <source>
        <dbReference type="ARBA" id="ARBA00023136"/>
    </source>
</evidence>
<evidence type="ECO:0000256" key="7">
    <source>
        <dbReference type="ARBA" id="ARBA00022927"/>
    </source>
</evidence>
<keyword evidence="6" id="KW-0509">mRNA transport</keyword>
<evidence type="ECO:0000256" key="4">
    <source>
        <dbReference type="ARBA" id="ARBA00022448"/>
    </source>
</evidence>
<keyword evidence="8 13" id="KW-1133">Transmembrane helix</keyword>
<dbReference type="GO" id="GO:0031965">
    <property type="term" value="C:nuclear membrane"/>
    <property type="evidence" value="ECO:0007669"/>
    <property type="project" value="UniProtKB-SubCell"/>
</dbReference>
<dbReference type="GO" id="GO:0051028">
    <property type="term" value="P:mRNA transport"/>
    <property type="evidence" value="ECO:0007669"/>
    <property type="project" value="UniProtKB-KW"/>
</dbReference>
<evidence type="ECO:0000256" key="13">
    <source>
        <dbReference type="SAM" id="Phobius"/>
    </source>
</evidence>
<comment type="subcellular location">
    <subcellularLocation>
        <location evidence="1">Nucleus membrane</location>
        <topology evidence="1">Multi-pass membrane protein</topology>
    </subcellularLocation>
    <subcellularLocation>
        <location evidence="2">Nucleus</location>
        <location evidence="2">Nuclear pore complex</location>
    </subcellularLocation>
</comment>